<evidence type="ECO:0000313" key="1">
    <source>
        <dbReference type="EMBL" id="MBC5767386.1"/>
    </source>
</evidence>
<dbReference type="Pfam" id="PF10604">
    <property type="entry name" value="Polyketide_cyc2"/>
    <property type="match status" value="1"/>
</dbReference>
<dbReference type="InterPro" id="IPR023393">
    <property type="entry name" value="START-like_dom_sf"/>
</dbReference>
<sequence length="157" mass="17104">MAISVPIELGYEFEVKGKYDDVFGVLSDVPTSVSHFPKVDKLTDMGDGVYKWEMQKVGTAQVNIQTVYASKYTSDKAKGTVKWTPVKGVGNALVGGSWKVSDNKGKSTKVVLKIDGTVDVPLPGLMKMVVEPVVAGEFEKLVEKYIDNLVKRFGGEV</sequence>
<name>A0A923MC00_9BURK</name>
<dbReference type="RefSeq" id="WP_187083872.1">
    <property type="nucleotide sequence ID" value="NZ_JACORU010000010.1"/>
</dbReference>
<accession>A0A923MC00</accession>
<dbReference type="EMBL" id="JACORU010000010">
    <property type="protein sequence ID" value="MBC5767386.1"/>
    <property type="molecule type" value="Genomic_DNA"/>
</dbReference>
<dbReference type="InterPro" id="IPR019587">
    <property type="entry name" value="Polyketide_cyclase/dehydratase"/>
</dbReference>
<comment type="caution">
    <text evidence="1">The sequence shown here is derived from an EMBL/GenBank/DDBJ whole genome shotgun (WGS) entry which is preliminary data.</text>
</comment>
<dbReference type="SUPFAM" id="SSF55961">
    <property type="entry name" value="Bet v1-like"/>
    <property type="match status" value="1"/>
</dbReference>
<organism evidence="1 2">
    <name type="scientific">Ramlibacter albus</name>
    <dbReference type="NCBI Taxonomy" id="2079448"/>
    <lineage>
        <taxon>Bacteria</taxon>
        <taxon>Pseudomonadati</taxon>
        <taxon>Pseudomonadota</taxon>
        <taxon>Betaproteobacteria</taxon>
        <taxon>Burkholderiales</taxon>
        <taxon>Comamonadaceae</taxon>
        <taxon>Ramlibacter</taxon>
    </lineage>
</organism>
<reference evidence="1" key="1">
    <citation type="submission" date="2020-08" db="EMBL/GenBank/DDBJ databases">
        <title>Ramlibacter sp. GTP1 16S ribosomal RNA gene genome sequencing and assembly.</title>
        <authorList>
            <person name="Kang M."/>
        </authorList>
    </citation>
    <scope>NUCLEOTIDE SEQUENCE</scope>
    <source>
        <strain evidence="1">GTP1</strain>
    </source>
</reference>
<dbReference type="Proteomes" id="UP000596827">
    <property type="component" value="Unassembled WGS sequence"/>
</dbReference>
<evidence type="ECO:0000313" key="2">
    <source>
        <dbReference type="Proteomes" id="UP000596827"/>
    </source>
</evidence>
<dbReference type="Gene3D" id="3.30.530.20">
    <property type="match status" value="1"/>
</dbReference>
<keyword evidence="2" id="KW-1185">Reference proteome</keyword>
<proteinExistence type="predicted"/>
<protein>
    <submittedName>
        <fullName evidence="1">SRPBCC family protein</fullName>
    </submittedName>
</protein>
<gene>
    <name evidence="1" type="ORF">H8R02_23170</name>
</gene>
<dbReference type="AlphaFoldDB" id="A0A923MC00"/>